<name>A0A1F8F8V9_9BACT</name>
<dbReference type="Pfam" id="PF04294">
    <property type="entry name" value="VanW"/>
    <property type="match status" value="1"/>
</dbReference>
<keyword evidence="1" id="KW-0472">Membrane</keyword>
<keyword evidence="1" id="KW-0812">Transmembrane</keyword>
<keyword evidence="1" id="KW-1133">Transmembrane helix</keyword>
<sequence>MLFSKSFLTFVSRLLIAGIIVLGGFYFGSVFYLTDPPEEIEKVSIENFAEKISSLPLNNIVLHIQNDNKVLPSETIKNWLESYVRDYSGKEDLRLSSEKIDEYLTYLALSINTQPINAKFVLIDGKAQEFVPSEYGLNLDINISKKLVIDAIINGKKEVNLPVELIEPAITLSRVNELGITTLIGRGESNFSGSSQARIHNIKVGAAKYNGIIIKPGEGFSFNSTLGEVSEQKGFESELVIKSGKLVREAGGGLCQVSTTLFRSAIMAGLSILERKPHSFPVRYYDPQGFDATIYPGVVDLRFKNDTSNHILIQSRVENTKLIFDIYGPDDGRKVALDGPFQYEQKANGSMKAYFVRKITFADGSVKEEKFDSTYGAPAPLERNPLE</sequence>
<accession>A0A1F8F8V9</accession>
<dbReference type="InterPro" id="IPR022029">
    <property type="entry name" value="YoaR-like_PG-bd"/>
</dbReference>
<dbReference type="Pfam" id="PF12229">
    <property type="entry name" value="PG_binding_4"/>
    <property type="match status" value="1"/>
</dbReference>
<dbReference type="InterPro" id="IPR038054">
    <property type="entry name" value="LD_TPept-like_central_sf"/>
</dbReference>
<evidence type="ECO:0000313" key="3">
    <source>
        <dbReference type="EMBL" id="OGN09594.1"/>
    </source>
</evidence>
<evidence type="ECO:0000256" key="1">
    <source>
        <dbReference type="SAM" id="Phobius"/>
    </source>
</evidence>
<feature type="transmembrane region" description="Helical" evidence="1">
    <location>
        <begin position="7"/>
        <end position="33"/>
    </location>
</feature>
<dbReference type="SUPFAM" id="SSF143985">
    <property type="entry name" value="L,D-transpeptidase pre-catalytic domain-like"/>
    <property type="match status" value="1"/>
</dbReference>
<dbReference type="PANTHER" id="PTHR35788:SF1">
    <property type="entry name" value="EXPORTED PROTEIN"/>
    <property type="match status" value="1"/>
</dbReference>
<feature type="domain" description="YoaR-like putative peptidoglycan binding" evidence="2">
    <location>
        <begin position="72"/>
        <end position="159"/>
    </location>
</feature>
<protein>
    <recommendedName>
        <fullName evidence="2">YoaR-like putative peptidoglycan binding domain-containing protein</fullName>
    </recommendedName>
</protein>
<reference evidence="3 4" key="1">
    <citation type="journal article" date="2016" name="Nat. Commun.">
        <title>Thousands of microbial genomes shed light on interconnected biogeochemical processes in an aquifer system.</title>
        <authorList>
            <person name="Anantharaman K."/>
            <person name="Brown C.T."/>
            <person name="Hug L.A."/>
            <person name="Sharon I."/>
            <person name="Castelle C.J."/>
            <person name="Probst A.J."/>
            <person name="Thomas B.C."/>
            <person name="Singh A."/>
            <person name="Wilkins M.J."/>
            <person name="Karaoz U."/>
            <person name="Brodie E.L."/>
            <person name="Williams K.H."/>
            <person name="Hubbard S.S."/>
            <person name="Banfield J.F."/>
        </authorList>
    </citation>
    <scope>NUCLEOTIDE SEQUENCE [LARGE SCALE GENOMIC DNA]</scope>
</reference>
<dbReference type="Proteomes" id="UP000177167">
    <property type="component" value="Unassembled WGS sequence"/>
</dbReference>
<dbReference type="InterPro" id="IPR052913">
    <property type="entry name" value="Glycopeptide_resist_protein"/>
</dbReference>
<proteinExistence type="predicted"/>
<dbReference type="PANTHER" id="PTHR35788">
    <property type="entry name" value="EXPORTED PROTEIN-RELATED"/>
    <property type="match status" value="1"/>
</dbReference>
<dbReference type="AlphaFoldDB" id="A0A1F8F8V9"/>
<dbReference type="InterPro" id="IPR007391">
    <property type="entry name" value="Vancomycin_resist_VanW"/>
</dbReference>
<organism evidence="3 4">
    <name type="scientific">Candidatus Yanofskybacteria bacterium RIFCSPHIGHO2_02_FULL_41_11</name>
    <dbReference type="NCBI Taxonomy" id="1802675"/>
    <lineage>
        <taxon>Bacteria</taxon>
        <taxon>Candidatus Yanofskyibacteriota</taxon>
    </lineage>
</organism>
<comment type="caution">
    <text evidence="3">The sequence shown here is derived from an EMBL/GenBank/DDBJ whole genome shotgun (WGS) entry which is preliminary data.</text>
</comment>
<dbReference type="Gene3D" id="3.10.20.800">
    <property type="match status" value="1"/>
</dbReference>
<evidence type="ECO:0000313" key="4">
    <source>
        <dbReference type="Proteomes" id="UP000177167"/>
    </source>
</evidence>
<gene>
    <name evidence="3" type="ORF">A3J46_02440</name>
</gene>
<evidence type="ECO:0000259" key="2">
    <source>
        <dbReference type="Pfam" id="PF12229"/>
    </source>
</evidence>
<dbReference type="EMBL" id="MGJP01000032">
    <property type="protein sequence ID" value="OGN09594.1"/>
    <property type="molecule type" value="Genomic_DNA"/>
</dbReference>